<proteinExistence type="predicted"/>
<protein>
    <submittedName>
        <fullName evidence="1">Uncharacterized protein</fullName>
    </submittedName>
</protein>
<organism evidence="1 2">
    <name type="scientific">Solanum commersonii</name>
    <name type="common">Commerson's wild potato</name>
    <name type="synonym">Commerson's nightshade</name>
    <dbReference type="NCBI Taxonomy" id="4109"/>
    <lineage>
        <taxon>Eukaryota</taxon>
        <taxon>Viridiplantae</taxon>
        <taxon>Streptophyta</taxon>
        <taxon>Embryophyta</taxon>
        <taxon>Tracheophyta</taxon>
        <taxon>Spermatophyta</taxon>
        <taxon>Magnoliopsida</taxon>
        <taxon>eudicotyledons</taxon>
        <taxon>Gunneridae</taxon>
        <taxon>Pentapetalae</taxon>
        <taxon>asterids</taxon>
        <taxon>lamiids</taxon>
        <taxon>Solanales</taxon>
        <taxon>Solanaceae</taxon>
        <taxon>Solanoideae</taxon>
        <taxon>Solaneae</taxon>
        <taxon>Solanum</taxon>
    </lineage>
</organism>
<accession>A0A9J5YZR1</accession>
<evidence type="ECO:0000313" key="2">
    <source>
        <dbReference type="Proteomes" id="UP000824120"/>
    </source>
</evidence>
<reference evidence="1 2" key="1">
    <citation type="submission" date="2020-09" db="EMBL/GenBank/DDBJ databases">
        <title>De no assembly of potato wild relative species, Solanum commersonii.</title>
        <authorList>
            <person name="Cho K."/>
        </authorList>
    </citation>
    <scope>NUCLEOTIDE SEQUENCE [LARGE SCALE GENOMIC DNA]</scope>
    <source>
        <strain evidence="1">LZ3.2</strain>
        <tissue evidence="1">Leaf</tissue>
    </source>
</reference>
<dbReference type="InterPro" id="IPR036770">
    <property type="entry name" value="Ankyrin_rpt-contain_sf"/>
</dbReference>
<dbReference type="Proteomes" id="UP000824120">
    <property type="component" value="Chromosome 5"/>
</dbReference>
<dbReference type="Gene3D" id="1.25.40.20">
    <property type="entry name" value="Ankyrin repeat-containing domain"/>
    <property type="match status" value="1"/>
</dbReference>
<evidence type="ECO:0000313" key="1">
    <source>
        <dbReference type="EMBL" id="KAG5605191.1"/>
    </source>
</evidence>
<keyword evidence="2" id="KW-1185">Reference proteome</keyword>
<dbReference type="PANTHER" id="PTHR46224:SF40">
    <property type="entry name" value="ANKYRIN REPEAT-CONTAINING PROTEIN"/>
    <property type="match status" value="1"/>
</dbReference>
<sequence>MMQEMDIELVKLFLPIGVDVDLRSDVDVGTPFICVVDHSQEDAIKVLLKQHANFDAQIGDDNMCPLLVVAAANSFRCVVKAGDTISDNYMLIHLAATSENRESAEVLLAIIPQIQSVRERTVDGVIAFMKS</sequence>
<dbReference type="PANTHER" id="PTHR46224">
    <property type="entry name" value="ANKYRIN REPEAT FAMILY PROTEIN"/>
    <property type="match status" value="1"/>
</dbReference>
<dbReference type="EMBL" id="JACXVP010000005">
    <property type="protein sequence ID" value="KAG5605191.1"/>
    <property type="molecule type" value="Genomic_DNA"/>
</dbReference>
<dbReference type="OrthoDB" id="20872at2759"/>
<dbReference type="InterPro" id="IPR051616">
    <property type="entry name" value="Cul2-RING_E3_ligase_SR"/>
</dbReference>
<dbReference type="AlphaFoldDB" id="A0A9J5YZR1"/>
<dbReference type="SUPFAM" id="SSF48403">
    <property type="entry name" value="Ankyrin repeat"/>
    <property type="match status" value="1"/>
</dbReference>
<gene>
    <name evidence="1" type="ORF">H5410_026683</name>
</gene>
<comment type="caution">
    <text evidence="1">The sequence shown here is derived from an EMBL/GenBank/DDBJ whole genome shotgun (WGS) entry which is preliminary data.</text>
</comment>
<name>A0A9J5YZR1_SOLCO</name>